<protein>
    <submittedName>
        <fullName evidence="1">Uncharacterized protein</fullName>
    </submittedName>
</protein>
<name>A0A8S9MNP4_BRACR</name>
<evidence type="ECO:0000313" key="1">
    <source>
        <dbReference type="EMBL" id="KAF2618683.1"/>
    </source>
</evidence>
<dbReference type="AlphaFoldDB" id="A0A8S9MNP4"/>
<dbReference type="EMBL" id="QGKW02000007">
    <property type="protein sequence ID" value="KAF2618683.1"/>
    <property type="molecule type" value="Genomic_DNA"/>
</dbReference>
<dbReference type="Proteomes" id="UP000712281">
    <property type="component" value="Unassembled WGS sequence"/>
</dbReference>
<comment type="caution">
    <text evidence="1">The sequence shown here is derived from an EMBL/GenBank/DDBJ whole genome shotgun (WGS) entry which is preliminary data.</text>
</comment>
<reference evidence="1" key="1">
    <citation type="submission" date="2019-12" db="EMBL/GenBank/DDBJ databases">
        <title>Genome sequencing and annotation of Brassica cretica.</title>
        <authorList>
            <person name="Studholme D.J."/>
            <person name="Sarris P.F."/>
        </authorList>
    </citation>
    <scope>NUCLEOTIDE SEQUENCE</scope>
    <source>
        <strain evidence="1">PFS-001/15</strain>
        <tissue evidence="1">Leaf</tissue>
    </source>
</reference>
<accession>A0A8S9MNP4</accession>
<gene>
    <name evidence="1" type="ORF">F2Q68_00039233</name>
</gene>
<evidence type="ECO:0000313" key="2">
    <source>
        <dbReference type="Proteomes" id="UP000712281"/>
    </source>
</evidence>
<proteinExistence type="predicted"/>
<organism evidence="1 2">
    <name type="scientific">Brassica cretica</name>
    <name type="common">Mustard</name>
    <dbReference type="NCBI Taxonomy" id="69181"/>
    <lineage>
        <taxon>Eukaryota</taxon>
        <taxon>Viridiplantae</taxon>
        <taxon>Streptophyta</taxon>
        <taxon>Embryophyta</taxon>
        <taxon>Tracheophyta</taxon>
        <taxon>Spermatophyta</taxon>
        <taxon>Magnoliopsida</taxon>
        <taxon>eudicotyledons</taxon>
        <taxon>Gunneridae</taxon>
        <taxon>Pentapetalae</taxon>
        <taxon>rosids</taxon>
        <taxon>malvids</taxon>
        <taxon>Brassicales</taxon>
        <taxon>Brassicaceae</taxon>
        <taxon>Brassiceae</taxon>
        <taxon>Brassica</taxon>
    </lineage>
</organism>
<sequence>MKTSPNPTIEICLSPAQHRFRFKQRAPQMLGLIFRIWWLWKGMTSPSFSGFQYRAKDVVEDAYVNQMRHVVLILLVITPSKAEEADKVKEDRMKMVEIVVVAIDVYTFQVMAVAAEKVDKEAAQKASAEKTDAIALNMQMTISRKLWMP</sequence>